<sequence length="148" mass="16325">MSRSIGIIVLAVSLHCGAAFGSEITSRLGFPVGKILFDSAFAELEASLDIDLPRDVVIPRIERSMVSRDFSLFSQSEEGLVFSKRGGLFQGTRYLAAFQVVDIREGVRVGVTLSEPVQLIFFDPGILGRKHRSVRFLKPVLKEIAEVE</sequence>
<evidence type="ECO:0000313" key="2">
    <source>
        <dbReference type="Proteomes" id="UP000193355"/>
    </source>
</evidence>
<dbReference type="Proteomes" id="UP000193355">
    <property type="component" value="Unassembled WGS sequence"/>
</dbReference>
<dbReference type="AlphaFoldDB" id="A0A1X7J8F8"/>
<organism evidence="1 2">
    <name type="scientific">Dethiosulfovibrio salsuginis</name>
    <dbReference type="NCBI Taxonomy" id="561720"/>
    <lineage>
        <taxon>Bacteria</taxon>
        <taxon>Thermotogati</taxon>
        <taxon>Synergistota</taxon>
        <taxon>Synergistia</taxon>
        <taxon>Synergistales</taxon>
        <taxon>Dethiosulfovibrionaceae</taxon>
        <taxon>Dethiosulfovibrio</taxon>
    </lineage>
</organism>
<gene>
    <name evidence="1" type="ORF">SAMN06275492_10911</name>
</gene>
<reference evidence="2" key="1">
    <citation type="submission" date="2017-04" db="EMBL/GenBank/DDBJ databases">
        <authorList>
            <person name="Varghese N."/>
            <person name="Submissions S."/>
        </authorList>
    </citation>
    <scope>NUCLEOTIDE SEQUENCE [LARGE SCALE GENOMIC DNA]</scope>
    <source>
        <strain evidence="2">USBA 82</strain>
    </source>
</reference>
<dbReference type="STRING" id="561720.SAMN06275492_10911"/>
<name>A0A1X7J8F8_9BACT</name>
<protein>
    <submittedName>
        <fullName evidence="1">Uncharacterized protein</fullName>
    </submittedName>
</protein>
<proteinExistence type="predicted"/>
<keyword evidence="2" id="KW-1185">Reference proteome</keyword>
<dbReference type="EMBL" id="FXBB01000009">
    <property type="protein sequence ID" value="SMG23274.1"/>
    <property type="molecule type" value="Genomic_DNA"/>
</dbReference>
<accession>A0A1X7J8F8</accession>
<evidence type="ECO:0000313" key="1">
    <source>
        <dbReference type="EMBL" id="SMG23274.1"/>
    </source>
</evidence>
<dbReference type="RefSeq" id="WP_085544236.1">
    <property type="nucleotide sequence ID" value="NZ_FXBB01000009.1"/>
</dbReference>